<evidence type="ECO:0000259" key="1">
    <source>
        <dbReference type="Pfam" id="PF13223"/>
    </source>
</evidence>
<accession>A0A6J4TRX9</accession>
<reference evidence="2" key="1">
    <citation type="submission" date="2020-02" db="EMBL/GenBank/DDBJ databases">
        <authorList>
            <person name="Meier V. D."/>
        </authorList>
    </citation>
    <scope>NUCLEOTIDE SEQUENCE</scope>
    <source>
        <strain evidence="2">AVDCRST_MAG05</strain>
    </source>
</reference>
<dbReference type="Pfam" id="PF13223">
    <property type="entry name" value="DUF4031"/>
    <property type="match status" value="1"/>
</dbReference>
<dbReference type="AlphaFoldDB" id="A0A6J4TRX9"/>
<dbReference type="InterPro" id="IPR025109">
    <property type="entry name" value="DUF4031"/>
</dbReference>
<organism evidence="2">
    <name type="scientific">uncultured Rubrobacteraceae bacterium</name>
    <dbReference type="NCBI Taxonomy" id="349277"/>
    <lineage>
        <taxon>Bacteria</taxon>
        <taxon>Bacillati</taxon>
        <taxon>Actinomycetota</taxon>
        <taxon>Rubrobacteria</taxon>
        <taxon>Rubrobacterales</taxon>
        <taxon>Rubrobacteraceae</taxon>
        <taxon>environmental samples</taxon>
    </lineage>
</organism>
<sequence length="90" mass="10625">MVALYSLARRSMILVNNIRRHPSGWWCHMVSDRSVEELYAFATEVGLRWEWFQRGSRPHYDLRPSTRRLAVAKGAERVNARVLVRRMARA</sequence>
<gene>
    <name evidence="2" type="ORF">AVDCRST_MAG05-4321</name>
</gene>
<proteinExistence type="predicted"/>
<feature type="domain" description="DUF4031" evidence="1">
    <location>
        <begin position="24"/>
        <end position="89"/>
    </location>
</feature>
<protein>
    <recommendedName>
        <fullName evidence="1">DUF4031 domain-containing protein</fullName>
    </recommendedName>
</protein>
<name>A0A6J4TRX9_9ACTN</name>
<evidence type="ECO:0000313" key="2">
    <source>
        <dbReference type="EMBL" id="CAA9529982.1"/>
    </source>
</evidence>
<dbReference type="EMBL" id="CADCVM010000470">
    <property type="protein sequence ID" value="CAA9529982.1"/>
    <property type="molecule type" value="Genomic_DNA"/>
</dbReference>